<dbReference type="OrthoDB" id="5241249at2"/>
<dbReference type="SUPFAM" id="SSF55874">
    <property type="entry name" value="ATPase domain of HSP90 chaperone/DNA topoisomerase II/histidine kinase"/>
    <property type="match status" value="1"/>
</dbReference>
<proteinExistence type="predicted"/>
<dbReference type="Pfam" id="PF07730">
    <property type="entry name" value="HisKA_3"/>
    <property type="match status" value="1"/>
</dbReference>
<evidence type="ECO:0000313" key="8">
    <source>
        <dbReference type="Proteomes" id="UP000323856"/>
    </source>
</evidence>
<name>A0A5B0EHX5_9MICC</name>
<feature type="domain" description="Histidine kinase/HSP90-like ATPase" evidence="5">
    <location>
        <begin position="522"/>
        <end position="606"/>
    </location>
</feature>
<dbReference type="Pfam" id="PF02518">
    <property type="entry name" value="HATPase_c"/>
    <property type="match status" value="1"/>
</dbReference>
<dbReference type="Gene3D" id="3.30.565.10">
    <property type="entry name" value="Histidine kinase-like ATPase, C-terminal domain"/>
    <property type="match status" value="1"/>
</dbReference>
<keyword evidence="1" id="KW-0808">Transferase</keyword>
<dbReference type="GO" id="GO:0046983">
    <property type="term" value="F:protein dimerization activity"/>
    <property type="evidence" value="ECO:0007669"/>
    <property type="project" value="InterPro"/>
</dbReference>
<dbReference type="PANTHER" id="PTHR24421:SF56">
    <property type="entry name" value="OXYGEN SENSOR HISTIDINE KINASE RESPONSE REGULATOR DOST"/>
    <property type="match status" value="1"/>
</dbReference>
<dbReference type="Gene3D" id="3.30.450.40">
    <property type="match status" value="1"/>
</dbReference>
<dbReference type="GO" id="GO:0000155">
    <property type="term" value="F:phosphorelay sensor kinase activity"/>
    <property type="evidence" value="ECO:0007669"/>
    <property type="project" value="InterPro"/>
</dbReference>
<dbReference type="PANTHER" id="PTHR24421">
    <property type="entry name" value="NITRATE/NITRITE SENSOR PROTEIN NARX-RELATED"/>
    <property type="match status" value="1"/>
</dbReference>
<feature type="compositionally biased region" description="Polar residues" evidence="4">
    <location>
        <begin position="79"/>
        <end position="90"/>
    </location>
</feature>
<feature type="region of interest" description="Disordered" evidence="4">
    <location>
        <begin position="54"/>
        <end position="107"/>
    </location>
</feature>
<comment type="caution">
    <text evidence="7">The sequence shown here is derived from an EMBL/GenBank/DDBJ whole genome shotgun (WGS) entry which is preliminary data.</text>
</comment>
<gene>
    <name evidence="7" type="ORF">FQ154_05305</name>
</gene>
<dbReference type="InterPro" id="IPR050482">
    <property type="entry name" value="Sensor_HK_TwoCompSys"/>
</dbReference>
<dbReference type="CDD" id="cd16917">
    <property type="entry name" value="HATPase_UhpB-NarQ-NarX-like"/>
    <property type="match status" value="1"/>
</dbReference>
<keyword evidence="2" id="KW-0418">Kinase</keyword>
<dbReference type="InterPro" id="IPR029016">
    <property type="entry name" value="GAF-like_dom_sf"/>
</dbReference>
<organism evidence="7 8">
    <name type="scientific">Paeniglutamicibacter gangotriensis</name>
    <dbReference type="NCBI Taxonomy" id="254787"/>
    <lineage>
        <taxon>Bacteria</taxon>
        <taxon>Bacillati</taxon>
        <taxon>Actinomycetota</taxon>
        <taxon>Actinomycetes</taxon>
        <taxon>Micrococcales</taxon>
        <taxon>Micrococcaceae</taxon>
        <taxon>Paeniglutamicibacter</taxon>
    </lineage>
</organism>
<feature type="compositionally biased region" description="Basic and acidic residues" evidence="4">
    <location>
        <begin position="54"/>
        <end position="64"/>
    </location>
</feature>
<dbReference type="SUPFAM" id="SSF55781">
    <property type="entry name" value="GAF domain-like"/>
    <property type="match status" value="1"/>
</dbReference>
<feature type="region of interest" description="Disordered" evidence="4">
    <location>
        <begin position="1"/>
        <end position="20"/>
    </location>
</feature>
<reference evidence="7 8" key="1">
    <citation type="submission" date="2019-07" db="EMBL/GenBank/DDBJ databases">
        <title>Analysis of the biochemical properties, biological activity and biotechnological potential of siderophores and biosurfactants produced by Antarctic psychrotolerant bacteria.</title>
        <authorList>
            <person name="Styczynski M."/>
            <person name="Krucon T."/>
            <person name="Decewicz P."/>
            <person name="Dziewit L."/>
        </authorList>
    </citation>
    <scope>NUCLEOTIDE SEQUENCE [LARGE SCALE GENOMIC DNA]</scope>
    <source>
        <strain evidence="7 8">ANT_H27</strain>
    </source>
</reference>
<dbReference type="InterPro" id="IPR011712">
    <property type="entry name" value="Sig_transdc_His_kin_sub3_dim/P"/>
</dbReference>
<feature type="domain" description="Signal transduction histidine kinase subgroup 3 dimerisation and phosphoacceptor" evidence="6">
    <location>
        <begin position="413"/>
        <end position="474"/>
    </location>
</feature>
<evidence type="ECO:0000256" key="2">
    <source>
        <dbReference type="ARBA" id="ARBA00022777"/>
    </source>
</evidence>
<evidence type="ECO:0000256" key="1">
    <source>
        <dbReference type="ARBA" id="ARBA00022679"/>
    </source>
</evidence>
<dbReference type="Gene3D" id="1.20.5.1930">
    <property type="match status" value="1"/>
</dbReference>
<evidence type="ECO:0000313" key="7">
    <source>
        <dbReference type="EMBL" id="KAA0978647.1"/>
    </source>
</evidence>
<dbReference type="EMBL" id="VOBL01000004">
    <property type="protein sequence ID" value="KAA0978647.1"/>
    <property type="molecule type" value="Genomic_DNA"/>
</dbReference>
<dbReference type="GO" id="GO:0016020">
    <property type="term" value="C:membrane"/>
    <property type="evidence" value="ECO:0007669"/>
    <property type="project" value="InterPro"/>
</dbReference>
<dbReference type="InterPro" id="IPR036890">
    <property type="entry name" value="HATPase_C_sf"/>
</dbReference>
<sequence length="609" mass="65670">MNGLKLPNWVGRSPSTPSCSVRSRRRLATVGCAGEYANPPHSKLCSNQVLVRSETRSRRAERSPRRAKTPCPELICGGSLTSRGQENTGQPRFRGPGSGEGGGMSKRSDVRMRELLASMASIAWDLSVTAITHRVLDEAMKIYGATAGILELTNESHQRGRLAKGKDAAALLEPAARDEAKLLRLELSTRQQHFARLVLGPKNGKDRYSLADRELGEALAGSAGVALENAQLYQDAADRARWLTASASLGTLLGGESLHHPRGLDEVAELARRESRAKYALLLTPIAGEAETGTSYRISGISEHVHRHLAGRVLLDVGTRHHLALRNTEPFVLAGPAQLLSLGELADGQATLVTELIARGTHSGLLVMIRAQGAENYRPVEEQMAGIFAANIAQGLGLVQMHHLREEVLLYLERERIARDLHDIVIQRIFAAGLGISALRKQLPTEAARERAAGIASELDTTIAELRATIYSLRVNSGQAETPSSRMLRTIRLASEPLEFTPALRLGDDLDALRDEATLGNLLAVLTEALSNVVRHARAHAVDLAVERTGDSLRLILHDDGIGFLAGGPESGLENMRQRAAELGGELKIDSTLGEGTTLHWVVPMPAGG</sequence>
<evidence type="ECO:0000256" key="3">
    <source>
        <dbReference type="ARBA" id="ARBA00023012"/>
    </source>
</evidence>
<keyword evidence="3" id="KW-0902">Two-component regulatory system</keyword>
<dbReference type="AlphaFoldDB" id="A0A5B0EHX5"/>
<evidence type="ECO:0000259" key="6">
    <source>
        <dbReference type="Pfam" id="PF07730"/>
    </source>
</evidence>
<evidence type="ECO:0000256" key="4">
    <source>
        <dbReference type="SAM" id="MobiDB-lite"/>
    </source>
</evidence>
<dbReference type="InterPro" id="IPR003594">
    <property type="entry name" value="HATPase_dom"/>
</dbReference>
<protein>
    <submittedName>
        <fullName evidence="7">Uncharacterized protein</fullName>
    </submittedName>
</protein>
<evidence type="ECO:0000259" key="5">
    <source>
        <dbReference type="Pfam" id="PF02518"/>
    </source>
</evidence>
<accession>A0A5B0EHX5</accession>
<dbReference type="Proteomes" id="UP000323856">
    <property type="component" value="Unassembled WGS sequence"/>
</dbReference>